<evidence type="ECO:0000259" key="1">
    <source>
        <dbReference type="Pfam" id="PF05618"/>
    </source>
</evidence>
<accession>A0ABP7MUK1</accession>
<dbReference type="RefSeq" id="WP_344799247.1">
    <property type="nucleotide sequence ID" value="NZ_BAABBN010000007.1"/>
</dbReference>
<sequence length="142" mass="16134">MQSTILGAIEHCDLPDLDIFNMQVRVDTGAKTSSIHVDNVECVEKDGAQWISFDIHPDVHNVNQIVRREALLKRKNVIKSSNGQKEQRFVIDTWLKLGAIDQLIELTLTDRSSMSYLMLLGRQAMPESVLVDPNKEFLQDSK</sequence>
<proteinExistence type="predicted"/>
<dbReference type="InterPro" id="IPR021109">
    <property type="entry name" value="Peptidase_aspartic_dom_sf"/>
</dbReference>
<dbReference type="PANTHER" id="PTHR38037:SF2">
    <property type="entry name" value="ATP-DEPENDENT ZINC PROTEASE DOMAIN-CONTAINING PROTEIN-RELATED"/>
    <property type="match status" value="1"/>
</dbReference>
<organism evidence="2 3">
    <name type="scientific">Litoribacillus peritrichatus</name>
    <dbReference type="NCBI Taxonomy" id="718191"/>
    <lineage>
        <taxon>Bacteria</taxon>
        <taxon>Pseudomonadati</taxon>
        <taxon>Pseudomonadota</taxon>
        <taxon>Gammaproteobacteria</taxon>
        <taxon>Oceanospirillales</taxon>
        <taxon>Oceanospirillaceae</taxon>
        <taxon>Litoribacillus</taxon>
    </lineage>
</organism>
<dbReference type="Gene3D" id="2.40.70.10">
    <property type="entry name" value="Acid Proteases"/>
    <property type="match status" value="1"/>
</dbReference>
<dbReference type="InterPro" id="IPR008503">
    <property type="entry name" value="Asp_endopeptidase"/>
</dbReference>
<feature type="domain" description="Retropepsin-like aspartic endopeptidase" evidence="1">
    <location>
        <begin position="5"/>
        <end position="141"/>
    </location>
</feature>
<reference evidence="3" key="1">
    <citation type="journal article" date="2019" name="Int. J. Syst. Evol. Microbiol.">
        <title>The Global Catalogue of Microorganisms (GCM) 10K type strain sequencing project: providing services to taxonomists for standard genome sequencing and annotation.</title>
        <authorList>
            <consortium name="The Broad Institute Genomics Platform"/>
            <consortium name="The Broad Institute Genome Sequencing Center for Infectious Disease"/>
            <person name="Wu L."/>
            <person name="Ma J."/>
        </authorList>
    </citation>
    <scope>NUCLEOTIDE SEQUENCE [LARGE SCALE GENOMIC DNA]</scope>
    <source>
        <strain evidence="3">JCM 17551</strain>
    </source>
</reference>
<dbReference type="SUPFAM" id="SSF50630">
    <property type="entry name" value="Acid proteases"/>
    <property type="match status" value="1"/>
</dbReference>
<comment type="caution">
    <text evidence="2">The sequence shown here is derived from an EMBL/GenBank/DDBJ whole genome shotgun (WGS) entry which is preliminary data.</text>
</comment>
<dbReference type="EMBL" id="BAABBN010000007">
    <property type="protein sequence ID" value="GAA3930287.1"/>
    <property type="molecule type" value="Genomic_DNA"/>
</dbReference>
<keyword evidence="3" id="KW-1185">Reference proteome</keyword>
<evidence type="ECO:0000313" key="2">
    <source>
        <dbReference type="EMBL" id="GAA3930287.1"/>
    </source>
</evidence>
<dbReference type="Pfam" id="PF05618">
    <property type="entry name" value="Zn_protease"/>
    <property type="match status" value="1"/>
</dbReference>
<name>A0ABP7MUK1_9GAMM</name>
<gene>
    <name evidence="2" type="ORF">GCM10022277_28730</name>
</gene>
<dbReference type="PANTHER" id="PTHR38037">
    <property type="entry name" value="ZN_PROTEASE DOMAIN-CONTAINING PROTEIN"/>
    <property type="match status" value="1"/>
</dbReference>
<dbReference type="Proteomes" id="UP001501565">
    <property type="component" value="Unassembled WGS sequence"/>
</dbReference>
<protein>
    <submittedName>
        <fullName evidence="2">RimK/LysX family protein</fullName>
    </submittedName>
</protein>
<evidence type="ECO:0000313" key="3">
    <source>
        <dbReference type="Proteomes" id="UP001501565"/>
    </source>
</evidence>